<evidence type="ECO:0000259" key="10">
    <source>
        <dbReference type="Pfam" id="PF02784"/>
    </source>
</evidence>
<keyword evidence="4 5" id="KW-0456">Lyase</keyword>
<dbReference type="AlphaFoldDB" id="A0A2M6UIV8"/>
<evidence type="ECO:0000256" key="9">
    <source>
        <dbReference type="SAM" id="MobiDB-lite"/>
    </source>
</evidence>
<feature type="binding site" evidence="5">
    <location>
        <position position="309"/>
    </location>
    <ligand>
        <name>substrate</name>
    </ligand>
</feature>
<comment type="similarity">
    <text evidence="5">Belongs to the Orn/Lys/Arg decarboxylase class-II family. LysA subfamily.</text>
</comment>
<dbReference type="GO" id="GO:0030170">
    <property type="term" value="F:pyridoxal phosphate binding"/>
    <property type="evidence" value="ECO:0007669"/>
    <property type="project" value="UniProtKB-UniRule"/>
</dbReference>
<dbReference type="PRINTS" id="PR01181">
    <property type="entry name" value="DAPDCRBXLASE"/>
</dbReference>
<evidence type="ECO:0000313" key="12">
    <source>
        <dbReference type="Proteomes" id="UP000228930"/>
    </source>
</evidence>
<feature type="binding site" evidence="5">
    <location>
        <position position="223"/>
    </location>
    <ligand>
        <name>pyridoxal 5'-phosphate</name>
        <dbReference type="ChEBI" id="CHEBI:597326"/>
    </ligand>
</feature>
<dbReference type="SUPFAM" id="SSF51419">
    <property type="entry name" value="PLP-binding barrel"/>
    <property type="match status" value="1"/>
</dbReference>
<feature type="binding site" evidence="5">
    <location>
        <position position="343"/>
    </location>
    <ligand>
        <name>substrate</name>
    </ligand>
</feature>
<name>A0A2M6UIV8_9BRAD</name>
<dbReference type="PANTHER" id="PTHR43727:SF2">
    <property type="entry name" value="GROUP IV DECARBOXYLASE"/>
    <property type="match status" value="1"/>
</dbReference>
<feature type="binding site" evidence="5">
    <location>
        <position position="267"/>
    </location>
    <ligand>
        <name>substrate</name>
    </ligand>
</feature>
<feature type="domain" description="Orn/DAP/Arg decarboxylase 2 N-terminal" evidence="10">
    <location>
        <begin position="28"/>
        <end position="271"/>
    </location>
</feature>
<evidence type="ECO:0000256" key="4">
    <source>
        <dbReference type="ARBA" id="ARBA00023239"/>
    </source>
</evidence>
<keyword evidence="3 5" id="KW-0663">Pyridoxal phosphate</keyword>
<dbReference type="GO" id="GO:0008836">
    <property type="term" value="F:diaminopimelate decarboxylase activity"/>
    <property type="evidence" value="ECO:0007669"/>
    <property type="project" value="UniProtKB-UniRule"/>
</dbReference>
<dbReference type="InterPro" id="IPR022644">
    <property type="entry name" value="De-COase2_N"/>
</dbReference>
<evidence type="ECO:0000256" key="3">
    <source>
        <dbReference type="ARBA" id="ARBA00022898"/>
    </source>
</evidence>
<dbReference type="PROSITE" id="PS00879">
    <property type="entry name" value="ODR_DC_2_2"/>
    <property type="match status" value="1"/>
</dbReference>
<dbReference type="InterPro" id="IPR009006">
    <property type="entry name" value="Ala_racemase/Decarboxylase_C"/>
</dbReference>
<dbReference type="NCBIfam" id="TIGR01048">
    <property type="entry name" value="lysA"/>
    <property type="match status" value="1"/>
</dbReference>
<gene>
    <name evidence="5" type="primary">lysA</name>
    <name evidence="11" type="ORF">TSA1_29745</name>
</gene>
<keyword evidence="12" id="KW-1185">Reference proteome</keyword>
<protein>
    <recommendedName>
        <fullName evidence="5 6">Diaminopimelate decarboxylase</fullName>
        <shortName evidence="5">DAP decarboxylase</shortName>
        <shortName evidence="5">DAPDC</shortName>
        <ecNumber evidence="5 6">4.1.1.20</ecNumber>
    </recommendedName>
</protein>
<organism evidence="11 12">
    <name type="scientific">Bradyrhizobium nitroreducens</name>
    <dbReference type="NCBI Taxonomy" id="709803"/>
    <lineage>
        <taxon>Bacteria</taxon>
        <taxon>Pseudomonadati</taxon>
        <taxon>Pseudomonadota</taxon>
        <taxon>Alphaproteobacteria</taxon>
        <taxon>Hyphomicrobiales</taxon>
        <taxon>Nitrobacteraceae</taxon>
        <taxon>Bradyrhizobium</taxon>
    </lineage>
</organism>
<dbReference type="InterPro" id="IPR022657">
    <property type="entry name" value="De-COase2_CS"/>
</dbReference>
<dbReference type="PRINTS" id="PR01179">
    <property type="entry name" value="ODADCRBXLASE"/>
</dbReference>
<feature type="binding site" evidence="5">
    <location>
        <position position="378"/>
    </location>
    <ligand>
        <name>pyridoxal 5'-phosphate</name>
        <dbReference type="ChEBI" id="CHEBI:597326"/>
    </ligand>
</feature>
<evidence type="ECO:0000256" key="2">
    <source>
        <dbReference type="ARBA" id="ARBA00022793"/>
    </source>
</evidence>
<dbReference type="InterPro" id="IPR022653">
    <property type="entry name" value="De-COase2_pyr-phos_BS"/>
</dbReference>
<evidence type="ECO:0000256" key="1">
    <source>
        <dbReference type="ARBA" id="ARBA00001933"/>
    </source>
</evidence>
<comment type="catalytic activity">
    <reaction evidence="5 8">
        <text>meso-2,6-diaminopimelate + H(+) = L-lysine + CO2</text>
        <dbReference type="Rhea" id="RHEA:15101"/>
        <dbReference type="ChEBI" id="CHEBI:15378"/>
        <dbReference type="ChEBI" id="CHEBI:16526"/>
        <dbReference type="ChEBI" id="CHEBI:32551"/>
        <dbReference type="ChEBI" id="CHEBI:57791"/>
        <dbReference type="EC" id="4.1.1.20"/>
    </reaction>
</comment>
<evidence type="ECO:0000256" key="6">
    <source>
        <dbReference type="NCBIfam" id="TIGR01048"/>
    </source>
</evidence>
<evidence type="ECO:0000313" key="11">
    <source>
        <dbReference type="EMBL" id="PIT04475.1"/>
    </source>
</evidence>
<dbReference type="PANTHER" id="PTHR43727">
    <property type="entry name" value="DIAMINOPIMELATE DECARBOXYLASE"/>
    <property type="match status" value="1"/>
</dbReference>
<dbReference type="InterPro" id="IPR000183">
    <property type="entry name" value="Orn/DAP/Arg_de-COase"/>
</dbReference>
<dbReference type="InterPro" id="IPR002986">
    <property type="entry name" value="DAP_deCOOHase_LysA"/>
</dbReference>
<dbReference type="EMBL" id="LFJC01000003">
    <property type="protein sequence ID" value="PIT04475.1"/>
    <property type="molecule type" value="Genomic_DNA"/>
</dbReference>
<evidence type="ECO:0000256" key="5">
    <source>
        <dbReference type="HAMAP-Rule" id="MF_02120"/>
    </source>
</evidence>
<dbReference type="Pfam" id="PF02784">
    <property type="entry name" value="Orn_Arg_deC_N"/>
    <property type="match status" value="1"/>
</dbReference>
<evidence type="ECO:0000256" key="8">
    <source>
        <dbReference type="RuleBase" id="RU003738"/>
    </source>
</evidence>
<comment type="function">
    <text evidence="5">Specifically catalyzes the decarboxylation of meso-diaminopimelate (meso-DAP) to L-lysine.</text>
</comment>
<keyword evidence="5" id="KW-0028">Amino-acid biosynthesis</keyword>
<reference evidence="11 12" key="1">
    <citation type="submission" date="2015-06" db="EMBL/GenBank/DDBJ databases">
        <title>Comparative genome analysis of nirS-carrying Bradyrhizobium sp. strains.</title>
        <authorList>
            <person name="Ishii S."/>
            <person name="Jang J."/>
            <person name="Nishizawa T."/>
            <person name="Senoo K."/>
        </authorList>
    </citation>
    <scope>NUCLEOTIDE SEQUENCE [LARGE SCALE GENOMIC DNA]</scope>
    <source>
        <strain evidence="11 12">TSA1</strain>
    </source>
</reference>
<dbReference type="SUPFAM" id="SSF50621">
    <property type="entry name" value="Alanine racemase C-terminal domain-like"/>
    <property type="match status" value="1"/>
</dbReference>
<feature type="active site" description="Proton donor" evidence="7">
    <location>
        <position position="342"/>
    </location>
</feature>
<keyword evidence="5 8" id="KW-0457">Lysine biosynthesis</keyword>
<sequence>MQRLPDDLLRELAEKYHTPLYVFDENTIRGKCRELTSVITYPNFKIRYACKALTLQAVLRIMLAEGMWVDASSINEVHRALRAGFNPEEVFYTGEGATDAVYRFLADKGVLINCTSLDQLRLLGATRPGHCCSIRINPGEGHGESDRTNTGGPSSKHGIYKDQIDEAKAIAASHGLRIVGIHSHIGSGSKPEEWRQWNKINEIALDIARGFGSDLEFVNLGGGLPVPYRPGEQPMDVAQWGKELSESMQKLADDLGRNVRFFIEPGRFLVAESGVLLAEVQAVKTTPTEGNIRGYNYVIVNTGLNHNIRPAMYGSYHDIRFLPHDQVPRGEGKEYVVAGYLCESGDVFTADDSGRLMPRPFAELKVGDLMVMGNIGAYSHAMKSEYNSMNLPASVLIDATGRTRIIERRGTLDDIMRRELEVYDEGRDASM</sequence>
<evidence type="ECO:0000256" key="7">
    <source>
        <dbReference type="PIRSR" id="PIRSR600183-50"/>
    </source>
</evidence>
<dbReference type="RefSeq" id="WP_100179589.1">
    <property type="nucleotide sequence ID" value="NZ_LFJC01000003.1"/>
</dbReference>
<dbReference type="InterPro" id="IPR029066">
    <property type="entry name" value="PLP-binding_barrel"/>
</dbReference>
<keyword evidence="2 5" id="KW-0210">Decarboxylase</keyword>
<dbReference type="Gene3D" id="2.40.37.10">
    <property type="entry name" value="Lyase, Ornithine Decarboxylase, Chain A, domain 1"/>
    <property type="match status" value="1"/>
</dbReference>
<dbReference type="EC" id="4.1.1.20" evidence="5 6"/>
<dbReference type="Gene3D" id="3.20.20.10">
    <property type="entry name" value="Alanine racemase"/>
    <property type="match status" value="1"/>
</dbReference>
<feature type="binding site" evidence="5">
    <location>
        <position position="313"/>
    </location>
    <ligand>
        <name>substrate</name>
    </ligand>
</feature>
<dbReference type="UniPathway" id="UPA00034">
    <property type="reaction ID" value="UER00027"/>
</dbReference>
<feature type="region of interest" description="Disordered" evidence="9">
    <location>
        <begin position="137"/>
        <end position="156"/>
    </location>
</feature>
<dbReference type="CDD" id="cd06828">
    <property type="entry name" value="PLPDE_III_DapDC"/>
    <property type="match status" value="1"/>
</dbReference>
<comment type="pathway">
    <text evidence="5 8">Amino-acid biosynthesis; L-lysine biosynthesis via DAP pathway; L-lysine from DL-2,6-diaminopimelate: step 1/1.</text>
</comment>
<feature type="binding site" evidence="5">
    <location>
        <begin position="264"/>
        <end position="267"/>
    </location>
    <ligand>
        <name>pyridoxal 5'-phosphate</name>
        <dbReference type="ChEBI" id="CHEBI:597326"/>
    </ligand>
</feature>
<dbReference type="HAMAP" id="MF_02120">
    <property type="entry name" value="LysA"/>
    <property type="match status" value="1"/>
</dbReference>
<dbReference type="PROSITE" id="PS00878">
    <property type="entry name" value="ODR_DC_2_1"/>
    <property type="match status" value="1"/>
</dbReference>
<dbReference type="GO" id="GO:0009089">
    <property type="term" value="P:lysine biosynthetic process via diaminopimelate"/>
    <property type="evidence" value="ECO:0007669"/>
    <property type="project" value="UniProtKB-UniRule"/>
</dbReference>
<proteinExistence type="inferred from homology"/>
<comment type="subunit">
    <text evidence="5">Homodimer.</text>
</comment>
<feature type="binding site" evidence="5">
    <location>
        <position position="378"/>
    </location>
    <ligand>
        <name>substrate</name>
    </ligand>
</feature>
<comment type="caution">
    <text evidence="11">The sequence shown here is derived from an EMBL/GenBank/DDBJ whole genome shotgun (WGS) entry which is preliminary data.</text>
</comment>
<feature type="modified residue" description="N6-(pyridoxal phosphate)lysine" evidence="5 7">
    <location>
        <position position="51"/>
    </location>
</feature>
<comment type="cofactor">
    <cofactor evidence="1 5 7 8">
        <name>pyridoxal 5'-phosphate</name>
        <dbReference type="ChEBI" id="CHEBI:597326"/>
    </cofactor>
</comment>
<dbReference type="Proteomes" id="UP000228930">
    <property type="component" value="Unassembled WGS sequence"/>
</dbReference>
<accession>A0A2M6UIV8</accession>